<dbReference type="InterPro" id="IPR006447">
    <property type="entry name" value="Myb_dom_plants"/>
</dbReference>
<evidence type="ECO:0000259" key="5">
    <source>
        <dbReference type="PROSITE" id="PS51294"/>
    </source>
</evidence>
<feature type="region of interest" description="Disordered" evidence="4">
    <location>
        <begin position="1"/>
        <end position="54"/>
    </location>
</feature>
<dbReference type="Gene3D" id="1.10.10.60">
    <property type="entry name" value="Homeodomain-like"/>
    <property type="match status" value="1"/>
</dbReference>
<dbReference type="PROSITE" id="PS51294">
    <property type="entry name" value="HTH_MYB"/>
    <property type="match status" value="1"/>
</dbReference>
<dbReference type="Proteomes" id="UP000886520">
    <property type="component" value="Chromosome 8"/>
</dbReference>
<dbReference type="AlphaFoldDB" id="A0A9D4ZKB0"/>
<reference evidence="6" key="1">
    <citation type="submission" date="2021-01" db="EMBL/GenBank/DDBJ databases">
        <title>Adiantum capillus-veneris genome.</title>
        <authorList>
            <person name="Fang Y."/>
            <person name="Liao Q."/>
        </authorList>
    </citation>
    <scope>NUCLEOTIDE SEQUENCE</scope>
    <source>
        <strain evidence="6">H3</strain>
        <tissue evidence="6">Leaf</tissue>
    </source>
</reference>
<gene>
    <name evidence="6" type="ORF">GOP47_0008291</name>
</gene>
<feature type="region of interest" description="Disordered" evidence="4">
    <location>
        <begin position="544"/>
        <end position="583"/>
    </location>
</feature>
<keyword evidence="7" id="KW-1185">Reference proteome</keyword>
<dbReference type="GO" id="GO:0003677">
    <property type="term" value="F:DNA binding"/>
    <property type="evidence" value="ECO:0007669"/>
    <property type="project" value="InterPro"/>
</dbReference>
<dbReference type="Pfam" id="PF00249">
    <property type="entry name" value="Myb_DNA-binding"/>
    <property type="match status" value="1"/>
</dbReference>
<evidence type="ECO:0000313" key="7">
    <source>
        <dbReference type="Proteomes" id="UP000886520"/>
    </source>
</evidence>
<feature type="compositionally biased region" description="Basic and acidic residues" evidence="4">
    <location>
        <begin position="544"/>
        <end position="559"/>
    </location>
</feature>
<feature type="compositionally biased region" description="Polar residues" evidence="4">
    <location>
        <begin position="31"/>
        <end position="44"/>
    </location>
</feature>
<dbReference type="InterPro" id="IPR046955">
    <property type="entry name" value="PHR1-like"/>
</dbReference>
<dbReference type="InterPro" id="IPR017930">
    <property type="entry name" value="Myb_dom"/>
</dbReference>
<name>A0A9D4ZKB0_ADICA</name>
<organism evidence="6 7">
    <name type="scientific">Adiantum capillus-veneris</name>
    <name type="common">Maidenhair fern</name>
    <dbReference type="NCBI Taxonomy" id="13818"/>
    <lineage>
        <taxon>Eukaryota</taxon>
        <taxon>Viridiplantae</taxon>
        <taxon>Streptophyta</taxon>
        <taxon>Embryophyta</taxon>
        <taxon>Tracheophyta</taxon>
        <taxon>Polypodiopsida</taxon>
        <taxon>Polypodiidae</taxon>
        <taxon>Polypodiales</taxon>
        <taxon>Pteridineae</taxon>
        <taxon>Pteridaceae</taxon>
        <taxon>Vittarioideae</taxon>
        <taxon>Adiantum</taxon>
    </lineage>
</organism>
<evidence type="ECO:0000256" key="1">
    <source>
        <dbReference type="ARBA" id="ARBA00023015"/>
    </source>
</evidence>
<dbReference type="PANTHER" id="PTHR31499:SF83">
    <property type="entry name" value="MYB FAMILY TRANSCRIPTION FACTOR PHL7-LIKE ISOFORM X2"/>
    <property type="match status" value="1"/>
</dbReference>
<dbReference type="InterPro" id="IPR001005">
    <property type="entry name" value="SANT/Myb"/>
</dbReference>
<evidence type="ECO:0000256" key="2">
    <source>
        <dbReference type="ARBA" id="ARBA00023163"/>
    </source>
</evidence>
<dbReference type="FunFam" id="1.10.10.60:FF:000002">
    <property type="entry name" value="Myb family transcription factor"/>
    <property type="match status" value="1"/>
</dbReference>
<feature type="region of interest" description="Disordered" evidence="4">
    <location>
        <begin position="225"/>
        <end position="256"/>
    </location>
</feature>
<dbReference type="Pfam" id="PF14379">
    <property type="entry name" value="Myb_CC_LHEQLE"/>
    <property type="match status" value="1"/>
</dbReference>
<evidence type="ECO:0000256" key="3">
    <source>
        <dbReference type="ARBA" id="ARBA00023242"/>
    </source>
</evidence>
<dbReference type="SUPFAM" id="SSF46689">
    <property type="entry name" value="Homeodomain-like"/>
    <property type="match status" value="1"/>
</dbReference>
<dbReference type="PANTHER" id="PTHR31499">
    <property type="entry name" value="MYB FAMILY TRANSCRIPTION FACTOR PHL11"/>
    <property type="match status" value="1"/>
</dbReference>
<proteinExistence type="predicted"/>
<evidence type="ECO:0000256" key="4">
    <source>
        <dbReference type="SAM" id="MobiDB-lite"/>
    </source>
</evidence>
<dbReference type="OrthoDB" id="1916382at2759"/>
<dbReference type="EMBL" id="JABFUD020000008">
    <property type="protein sequence ID" value="KAI5076226.1"/>
    <property type="molecule type" value="Genomic_DNA"/>
</dbReference>
<feature type="region of interest" description="Disordered" evidence="4">
    <location>
        <begin position="466"/>
        <end position="487"/>
    </location>
</feature>
<keyword evidence="3" id="KW-0539">Nucleus</keyword>
<dbReference type="GO" id="GO:0003700">
    <property type="term" value="F:DNA-binding transcription factor activity"/>
    <property type="evidence" value="ECO:0007669"/>
    <property type="project" value="InterPro"/>
</dbReference>
<keyword evidence="2" id="KW-0804">Transcription</keyword>
<feature type="domain" description="HTH myb-type" evidence="5">
    <location>
        <begin position="407"/>
        <end position="465"/>
    </location>
</feature>
<dbReference type="InterPro" id="IPR009057">
    <property type="entry name" value="Homeodomain-like_sf"/>
</dbReference>
<evidence type="ECO:0000313" key="6">
    <source>
        <dbReference type="EMBL" id="KAI5076226.1"/>
    </source>
</evidence>
<dbReference type="InterPro" id="IPR025756">
    <property type="entry name" value="Myb_CC_LHEQLE"/>
</dbReference>
<comment type="caution">
    <text evidence="6">The sequence shown here is derived from an EMBL/GenBank/DDBJ whole genome shotgun (WGS) entry which is preliminary data.</text>
</comment>
<feature type="compositionally biased region" description="Polar residues" evidence="4">
    <location>
        <begin position="238"/>
        <end position="256"/>
    </location>
</feature>
<dbReference type="NCBIfam" id="TIGR01557">
    <property type="entry name" value="myb_SHAQKYF"/>
    <property type="match status" value="1"/>
</dbReference>
<keyword evidence="1" id="KW-0805">Transcription regulation</keyword>
<sequence>MAEARAKTLVGKRVSAEAGCQESVPVRNNRLLRSSNSEEASPSEKTPAAHVSRFHRPQSDLEHFQGEMSAVPGCPEFDKHSSFSQEDFFTARVPSMLLPQCKQATSPVHFGRDKHLYPVHQDEFAARVSDATPLHFSPDKRAFSIQQDPFASEFMHLHSDALPGCEEQITRNTRIPDAAPHFLPDDPFNGNEQGLLILPSSQVPILPESLHMDSLPVLPLSSPALSADAPCPPSPLSTSQAMSPAPNATGQQSLSQTRPAITLSFYSRSQKPKAKTLPIILPTKSAQSTLSSENSTAMKSFSHDPLHELLNLSDDTSQCSETLVASWNDNCGSDLERWAEPENLADCWTNFLGMENDEHVRQPATSWAKGASAASCLMQGSQLKQQGPVGGFQFGNAASAMDNRELNKPRLRWTPELHERFIEAVSELGGADKATPKGVLKIMNVQGLTIYHVKSHLQKYRTAKYLPGGEDSNEGKLDKKRKATALSEQDMKTSLQMMDALQMQMEMQKKLHDQLEAQRELQLRIEAQGECLQRLLKEQHTKIGDAEQKAPVEKPEAVQKELSQLQVEPGVDRKNSRLQFARR</sequence>
<protein>
    <recommendedName>
        <fullName evidence="5">HTH myb-type domain-containing protein</fullName>
    </recommendedName>
</protein>
<accession>A0A9D4ZKB0</accession>